<evidence type="ECO:0000313" key="2">
    <source>
        <dbReference type="EMBL" id="MBE7366630.1"/>
    </source>
</evidence>
<organism evidence="2 3">
    <name type="scientific">Ramlibacter pallidus</name>
    <dbReference type="NCBI Taxonomy" id="2780087"/>
    <lineage>
        <taxon>Bacteria</taxon>
        <taxon>Pseudomonadati</taxon>
        <taxon>Pseudomonadota</taxon>
        <taxon>Betaproteobacteria</taxon>
        <taxon>Burkholderiales</taxon>
        <taxon>Comamonadaceae</taxon>
        <taxon>Ramlibacter</taxon>
    </lineage>
</organism>
<reference evidence="2 3" key="1">
    <citation type="submission" date="2020-10" db="EMBL/GenBank/DDBJ databases">
        <title>Ramlibacter sp. HM2 16S ribosomal RNA gene Genome sequencing and assembly.</title>
        <authorList>
            <person name="Kang M."/>
        </authorList>
    </citation>
    <scope>NUCLEOTIDE SEQUENCE [LARGE SCALE GENOMIC DNA]</scope>
    <source>
        <strain evidence="2 3">HM2</strain>
    </source>
</reference>
<evidence type="ECO:0000256" key="1">
    <source>
        <dbReference type="SAM" id="SignalP"/>
    </source>
</evidence>
<proteinExistence type="predicted"/>
<protein>
    <submittedName>
        <fullName evidence="2">Uncharacterized protein</fullName>
    </submittedName>
</protein>
<comment type="caution">
    <text evidence="2">The sequence shown here is derived from an EMBL/GenBank/DDBJ whole genome shotgun (WGS) entry which is preliminary data.</text>
</comment>
<evidence type="ECO:0000313" key="3">
    <source>
        <dbReference type="Proteomes" id="UP000806285"/>
    </source>
</evidence>
<gene>
    <name evidence="2" type="ORF">IM787_03520</name>
</gene>
<dbReference type="Proteomes" id="UP000806285">
    <property type="component" value="Unassembled WGS sequence"/>
</dbReference>
<accession>A0ABR9RZH3</accession>
<dbReference type="EMBL" id="JADDIV010000001">
    <property type="protein sequence ID" value="MBE7366630.1"/>
    <property type="molecule type" value="Genomic_DNA"/>
</dbReference>
<feature type="chain" id="PRO_5047131211" evidence="1">
    <location>
        <begin position="30"/>
        <end position="191"/>
    </location>
</feature>
<feature type="signal peptide" evidence="1">
    <location>
        <begin position="1"/>
        <end position="29"/>
    </location>
</feature>
<keyword evidence="3" id="KW-1185">Reference proteome</keyword>
<keyword evidence="1" id="KW-0732">Signal</keyword>
<name>A0ABR9RZH3_9BURK</name>
<dbReference type="RefSeq" id="WP_193675240.1">
    <property type="nucleotide sequence ID" value="NZ_JADDIV010000001.1"/>
</dbReference>
<dbReference type="PROSITE" id="PS51257">
    <property type="entry name" value="PROKAR_LIPOPROTEIN"/>
    <property type="match status" value="1"/>
</dbReference>
<sequence>MGAMRHTVRTGRKLALAAALVTACGAASAQSGEEKARNAAIADGLSTLMGLAAGGVEANPIGPVLAIGMKAVALRYAETLPDTERPAVYAAATAMWGGAAANNVCVTAALLTGGSFAPACLALGAVWAMKTWKDTEHERLFWEGCAMLRQYAGEPALQCIYTPPGTVMVYEIPAEPPAQPVARLEIDPEDD</sequence>